<dbReference type="EMBL" id="DVIQ01000109">
    <property type="protein sequence ID" value="HIS32969.1"/>
    <property type="molecule type" value="Genomic_DNA"/>
</dbReference>
<dbReference type="NCBIfam" id="TIGR00767">
    <property type="entry name" value="rho"/>
    <property type="match status" value="1"/>
</dbReference>
<dbReference type="PANTHER" id="PTHR46425:SF1">
    <property type="entry name" value="TRANSCRIPTION TERMINATION FACTOR RHO"/>
    <property type="match status" value="1"/>
</dbReference>
<proteinExistence type="inferred from homology"/>
<protein>
    <recommendedName>
        <fullName evidence="9 10">Transcription termination factor Rho</fullName>
        <ecNumber evidence="9 10">3.6.4.-</ecNumber>
    </recommendedName>
    <alternativeName>
        <fullName evidence="9">ATP-dependent helicase Rho</fullName>
    </alternativeName>
</protein>
<comment type="caution">
    <text evidence="9">Lacks conserved residue(s) required for the propagation of feature annotation.</text>
</comment>
<dbReference type="InterPro" id="IPR011113">
    <property type="entry name" value="Rho_RNA-bd"/>
</dbReference>
<dbReference type="GO" id="GO:0016787">
    <property type="term" value="F:hydrolase activity"/>
    <property type="evidence" value="ECO:0007669"/>
    <property type="project" value="UniProtKB-KW"/>
</dbReference>
<dbReference type="InterPro" id="IPR011129">
    <property type="entry name" value="CSD"/>
</dbReference>
<dbReference type="Gene3D" id="2.40.50.140">
    <property type="entry name" value="Nucleic acid-binding proteins"/>
    <property type="match status" value="1"/>
</dbReference>
<evidence type="ECO:0000256" key="9">
    <source>
        <dbReference type="HAMAP-Rule" id="MF_01884"/>
    </source>
</evidence>
<feature type="binding site" evidence="9">
    <location>
        <begin position="301"/>
        <end position="306"/>
    </location>
    <ligand>
        <name>ATP</name>
        <dbReference type="ChEBI" id="CHEBI:30616"/>
    </ligand>
</feature>
<dbReference type="CDD" id="cd04459">
    <property type="entry name" value="Rho_CSD"/>
    <property type="match status" value="1"/>
</dbReference>
<evidence type="ECO:0000256" key="2">
    <source>
        <dbReference type="ARBA" id="ARBA00022741"/>
    </source>
</evidence>
<gene>
    <name evidence="9 14" type="primary">rho</name>
    <name evidence="14" type="ORF">IAB44_15695</name>
</gene>
<evidence type="ECO:0000256" key="10">
    <source>
        <dbReference type="NCBIfam" id="TIGR00767"/>
    </source>
</evidence>
<dbReference type="EC" id="3.6.4.-" evidence="9 10"/>
<dbReference type="SUPFAM" id="SSF50249">
    <property type="entry name" value="Nucleic acid-binding proteins"/>
    <property type="match status" value="1"/>
</dbReference>
<dbReference type="NCBIfam" id="NF006886">
    <property type="entry name" value="PRK09376.1"/>
    <property type="match status" value="1"/>
</dbReference>
<evidence type="ECO:0000256" key="11">
    <source>
        <dbReference type="PROSITE-ProRule" id="PRU01203"/>
    </source>
</evidence>
<comment type="caution">
    <text evidence="14">The sequence shown here is derived from an EMBL/GenBank/DDBJ whole genome shotgun (WGS) entry which is preliminary data.</text>
</comment>
<dbReference type="InterPro" id="IPR012340">
    <property type="entry name" value="NA-bd_OB-fold"/>
</dbReference>
<evidence type="ECO:0000256" key="3">
    <source>
        <dbReference type="ARBA" id="ARBA00022801"/>
    </source>
</evidence>
<keyword evidence="8 9" id="KW-0804">Transcription</keyword>
<feature type="binding site" evidence="9">
    <location>
        <position position="344"/>
    </location>
    <ligand>
        <name>ATP</name>
        <dbReference type="ChEBI" id="CHEBI:30616"/>
    </ligand>
</feature>
<evidence type="ECO:0000256" key="6">
    <source>
        <dbReference type="ARBA" id="ARBA00022884"/>
    </source>
</evidence>
<evidence type="ECO:0000256" key="7">
    <source>
        <dbReference type="ARBA" id="ARBA00023015"/>
    </source>
</evidence>
<evidence type="ECO:0000313" key="15">
    <source>
        <dbReference type="Proteomes" id="UP000823935"/>
    </source>
</evidence>
<dbReference type="InterPro" id="IPR041703">
    <property type="entry name" value="Rho_factor_ATP-bd"/>
</dbReference>
<dbReference type="HAMAP" id="MF_01884">
    <property type="entry name" value="Rho"/>
    <property type="match status" value="1"/>
</dbReference>
<feature type="binding site" evidence="9">
    <location>
        <begin position="313"/>
        <end position="318"/>
    </location>
    <ligand>
        <name>ATP</name>
        <dbReference type="ChEBI" id="CHEBI:30616"/>
    </ligand>
</feature>
<keyword evidence="1 9" id="KW-0806">Transcription termination</keyword>
<evidence type="ECO:0000256" key="8">
    <source>
        <dbReference type="ARBA" id="ARBA00023163"/>
    </source>
</evidence>
<dbReference type="PANTHER" id="PTHR46425">
    <property type="entry name" value="TRANSCRIPTION TERMINATION FACTOR RHO"/>
    <property type="match status" value="1"/>
</dbReference>
<dbReference type="GO" id="GO:0008186">
    <property type="term" value="F:ATP-dependent activity, acting on RNA"/>
    <property type="evidence" value="ECO:0007669"/>
    <property type="project" value="UniProtKB-UniRule"/>
</dbReference>
<dbReference type="GO" id="GO:0006353">
    <property type="term" value="P:DNA-templated transcription termination"/>
    <property type="evidence" value="ECO:0007669"/>
    <property type="project" value="UniProtKB-UniRule"/>
</dbReference>
<keyword evidence="3 9" id="KW-0378">Hydrolase</keyword>
<feature type="compositionally biased region" description="Basic and acidic residues" evidence="12">
    <location>
        <begin position="59"/>
        <end position="78"/>
    </location>
</feature>
<dbReference type="GO" id="GO:0005524">
    <property type="term" value="F:ATP binding"/>
    <property type="evidence" value="ECO:0007669"/>
    <property type="project" value="UniProtKB-UniRule"/>
</dbReference>
<evidence type="ECO:0000259" key="13">
    <source>
        <dbReference type="PROSITE" id="PS51856"/>
    </source>
</evidence>
<keyword evidence="2 9" id="KW-0547">Nucleotide-binding</keyword>
<dbReference type="InterPro" id="IPR027417">
    <property type="entry name" value="P-loop_NTPase"/>
</dbReference>
<evidence type="ECO:0000313" key="14">
    <source>
        <dbReference type="EMBL" id="HIS32969.1"/>
    </source>
</evidence>
<comment type="subunit">
    <text evidence="9">Homohexamer. The homohexamer assembles into an open ring structure.</text>
</comment>
<evidence type="ECO:0000256" key="5">
    <source>
        <dbReference type="ARBA" id="ARBA00022840"/>
    </source>
</evidence>
<comment type="similarity">
    <text evidence="9 11">Belongs to the Rho family.</text>
</comment>
<dbReference type="Pfam" id="PF07497">
    <property type="entry name" value="Rho_RNA_bind"/>
    <property type="match status" value="1"/>
</dbReference>
<sequence length="557" mass="62786">MREKYESLSAAALKEIAKARGLKNISALKKSQVVERMLEEDAKEEALAKDAQAGKAHAAKNDPGREGRNEQVREEQSEPRSASAREGQSEQTREARGTSVREGRNEQAHESRSASVREGRNESARESRNASARETRGADQSYEYRNDQNKAHDRTETLQNREEAEAAHLPQEDRPAPDLAQLDSGMTVEGILEVLPDGYGFIRSNQYLPGENDVYVSPSQIRRFNLRTGDLIAGNTRIKTQQEKFSALLYLKSMNGMPPGIACRRTNFEDMTPIFPNQRLRMERDGKNVAMRIVDMVSPIGKGQRGMIVSPPKAGKTTLLKEMAKSILLNDPDIHLIILLIDERPEEVTDIREAITGDNVEVVYSTFDELPEHHKRVSEMVIERAKRLVEHKKDVVILLDSITRLARAYNLTVPPSGRTLSGGLDPAALHMPKRFFGAARNIREGGSLTILATALVDTGSKMDDVVYEEFKGTGNMELVLDRKLSERRVFPAIDIPKSGTRREDLLLDREEQEAAYIMRKALNGMKSEEAVENILNMFVKTKDNKEFVYMVRRQRYI</sequence>
<dbReference type="Pfam" id="PF00006">
    <property type="entry name" value="ATP-synt_ab"/>
    <property type="match status" value="1"/>
</dbReference>
<feature type="region of interest" description="Disordered" evidence="12">
    <location>
        <begin position="40"/>
        <end position="154"/>
    </location>
</feature>
<dbReference type="GO" id="GO:0004386">
    <property type="term" value="F:helicase activity"/>
    <property type="evidence" value="ECO:0007669"/>
    <property type="project" value="UniProtKB-UniRule"/>
</dbReference>
<dbReference type="Gene3D" id="3.40.50.300">
    <property type="entry name" value="P-loop containing nucleotide triphosphate hydrolases"/>
    <property type="match status" value="1"/>
</dbReference>
<keyword evidence="7 9" id="KW-0805">Transcription regulation</keyword>
<organism evidence="14 15">
    <name type="scientific">Candidatus Limivivens intestinipullorum</name>
    <dbReference type="NCBI Taxonomy" id="2840858"/>
    <lineage>
        <taxon>Bacteria</taxon>
        <taxon>Bacillati</taxon>
        <taxon>Bacillota</taxon>
        <taxon>Clostridia</taxon>
        <taxon>Lachnospirales</taxon>
        <taxon>Lachnospiraceae</taxon>
        <taxon>Lachnospiraceae incertae sedis</taxon>
        <taxon>Candidatus Limivivens</taxon>
    </lineage>
</organism>
<evidence type="ECO:0000256" key="12">
    <source>
        <dbReference type="SAM" id="MobiDB-lite"/>
    </source>
</evidence>
<dbReference type="SUPFAM" id="SSF52540">
    <property type="entry name" value="P-loop containing nucleoside triphosphate hydrolases"/>
    <property type="match status" value="1"/>
</dbReference>
<dbReference type="GO" id="GO:0003723">
    <property type="term" value="F:RNA binding"/>
    <property type="evidence" value="ECO:0007669"/>
    <property type="project" value="UniProtKB-UniRule"/>
</dbReference>
<dbReference type="AlphaFoldDB" id="A0A9D1EW77"/>
<dbReference type="InterPro" id="IPR004665">
    <property type="entry name" value="Term_rho"/>
</dbReference>
<dbReference type="PROSITE" id="PS51856">
    <property type="entry name" value="RHO_RNA_BD"/>
    <property type="match status" value="1"/>
</dbReference>
<reference evidence="14" key="2">
    <citation type="journal article" date="2021" name="PeerJ">
        <title>Extensive microbial diversity within the chicken gut microbiome revealed by metagenomics and culture.</title>
        <authorList>
            <person name="Gilroy R."/>
            <person name="Ravi A."/>
            <person name="Getino M."/>
            <person name="Pursley I."/>
            <person name="Horton D.L."/>
            <person name="Alikhan N.F."/>
            <person name="Baker D."/>
            <person name="Gharbi K."/>
            <person name="Hall N."/>
            <person name="Watson M."/>
            <person name="Adriaenssens E.M."/>
            <person name="Foster-Nyarko E."/>
            <person name="Jarju S."/>
            <person name="Secka A."/>
            <person name="Antonio M."/>
            <person name="Oren A."/>
            <person name="Chaudhuri R.R."/>
            <person name="La Ragione R."/>
            <person name="Hildebrand F."/>
            <person name="Pallen M.J."/>
        </authorList>
    </citation>
    <scope>NUCLEOTIDE SEQUENCE</scope>
    <source>
        <strain evidence="14">CHK190-19873</strain>
    </source>
</reference>
<dbReference type="Proteomes" id="UP000823935">
    <property type="component" value="Unassembled WGS sequence"/>
</dbReference>
<dbReference type="CDD" id="cd01128">
    <property type="entry name" value="rho_factor_C"/>
    <property type="match status" value="1"/>
</dbReference>
<dbReference type="SMART" id="SM00357">
    <property type="entry name" value="CSP"/>
    <property type="match status" value="1"/>
</dbReference>
<feature type="compositionally biased region" description="Basic and acidic residues" evidence="12">
    <location>
        <begin position="87"/>
        <end position="154"/>
    </location>
</feature>
<evidence type="ECO:0000256" key="4">
    <source>
        <dbReference type="ARBA" id="ARBA00022806"/>
    </source>
</evidence>
<keyword evidence="4 9" id="KW-0347">Helicase</keyword>
<feature type="domain" description="Rho RNA-BD" evidence="13">
    <location>
        <begin position="185"/>
        <end position="258"/>
    </location>
</feature>
<accession>A0A9D1EW77</accession>
<evidence type="ECO:0000256" key="1">
    <source>
        <dbReference type="ARBA" id="ARBA00022472"/>
    </source>
</evidence>
<dbReference type="InterPro" id="IPR000194">
    <property type="entry name" value="ATPase_F1/V1/A1_a/bsu_nucl-bd"/>
</dbReference>
<comment type="function">
    <text evidence="9">Facilitates transcription termination by a mechanism that involves Rho binding to the nascent RNA, activation of Rho's RNA-dependent ATPase activity, and release of the mRNA from the DNA template.</text>
</comment>
<dbReference type="SMART" id="SM00382">
    <property type="entry name" value="AAA"/>
    <property type="match status" value="1"/>
</dbReference>
<dbReference type="InterPro" id="IPR003593">
    <property type="entry name" value="AAA+_ATPase"/>
</dbReference>
<reference evidence="14" key="1">
    <citation type="submission" date="2020-10" db="EMBL/GenBank/DDBJ databases">
        <authorList>
            <person name="Gilroy R."/>
        </authorList>
    </citation>
    <scope>NUCLEOTIDE SEQUENCE</scope>
    <source>
        <strain evidence="14">CHK190-19873</strain>
    </source>
</reference>
<keyword evidence="6 9" id="KW-0694">RNA-binding</keyword>
<name>A0A9D1EW77_9FIRM</name>
<keyword evidence="5 9" id="KW-0067">ATP-binding</keyword>